<proteinExistence type="predicted"/>
<evidence type="ECO:0000313" key="3">
    <source>
        <dbReference type="Proteomes" id="UP000184048"/>
    </source>
</evidence>
<dbReference type="RefSeq" id="WP_072834764.1">
    <property type="nucleotide sequence ID" value="NZ_FQUU01000005.1"/>
</dbReference>
<accession>A0A1M4Y0L6</accession>
<sequence>MLKIASFVLLLYLFSCADPAKEKAVNEHAKSNPALTDTLQGSVSSNSYAAKPALPEVEEPIIKPKTEQIKSPVGLYRVIFPIEDSVKVEQTVKFYNNKTYQLQERYPGHKKDSMVVIQGTFLPSNGFIWLYQDQVARGRYKWKNDTLQYYDPLYKKSYSMVKLQDVLEKDIWQQKKAQGYTLYGVGNEPFWSIELNNEDTISFRLADWEQALKMKRKETLTAKDTIVYLAQNDSSQIKLMVLPYFCSDGMSDFTYQNKILVKFNNQTYSGCGVVYK</sequence>
<dbReference type="Proteomes" id="UP000184048">
    <property type="component" value="Unassembled WGS sequence"/>
</dbReference>
<dbReference type="AlphaFoldDB" id="A0A1M4Y0L6"/>
<dbReference type="Pfam" id="PF04170">
    <property type="entry name" value="NlpE"/>
    <property type="match status" value="1"/>
</dbReference>
<dbReference type="EMBL" id="FQUU01000005">
    <property type="protein sequence ID" value="SHE99136.1"/>
    <property type="molecule type" value="Genomic_DNA"/>
</dbReference>
<feature type="signal peptide" evidence="1">
    <location>
        <begin position="1"/>
        <end position="20"/>
    </location>
</feature>
<name>A0A1M4Y0L6_9BACT</name>
<keyword evidence="1" id="KW-0732">Signal</keyword>
<feature type="chain" id="PRO_5012160455" evidence="1">
    <location>
        <begin position="21"/>
        <end position="276"/>
    </location>
</feature>
<evidence type="ECO:0000313" key="2">
    <source>
        <dbReference type="EMBL" id="SHE99136.1"/>
    </source>
</evidence>
<dbReference type="OrthoDB" id="5348860at2"/>
<keyword evidence="3" id="KW-1185">Reference proteome</keyword>
<reference evidence="2 3" key="1">
    <citation type="submission" date="2016-11" db="EMBL/GenBank/DDBJ databases">
        <authorList>
            <person name="Jaros S."/>
            <person name="Januszkiewicz K."/>
            <person name="Wedrychowicz H."/>
        </authorList>
    </citation>
    <scope>NUCLEOTIDE SEQUENCE [LARGE SCALE GENOMIC DNA]</scope>
    <source>
        <strain evidence="2 3">DSM 18119</strain>
    </source>
</reference>
<dbReference type="STRING" id="1121884.SAMN02745131_01546"/>
<dbReference type="Gene3D" id="2.40.128.300">
    <property type="match status" value="1"/>
</dbReference>
<dbReference type="InterPro" id="IPR043176">
    <property type="entry name" value="NlpE_N_sf"/>
</dbReference>
<gene>
    <name evidence="2" type="ORF">SAMN02745131_01546</name>
</gene>
<evidence type="ECO:0000256" key="1">
    <source>
        <dbReference type="SAM" id="SignalP"/>
    </source>
</evidence>
<protein>
    <submittedName>
        <fullName evidence="2">NlpE N-terminal domain-containing protein</fullName>
    </submittedName>
</protein>
<dbReference type="InterPro" id="IPR007298">
    <property type="entry name" value="Cu-R_lipoprotein_NlpE"/>
</dbReference>
<organism evidence="2 3">
    <name type="scientific">Flavisolibacter ginsengisoli DSM 18119</name>
    <dbReference type="NCBI Taxonomy" id="1121884"/>
    <lineage>
        <taxon>Bacteria</taxon>
        <taxon>Pseudomonadati</taxon>
        <taxon>Bacteroidota</taxon>
        <taxon>Chitinophagia</taxon>
        <taxon>Chitinophagales</taxon>
        <taxon>Chitinophagaceae</taxon>
        <taxon>Flavisolibacter</taxon>
    </lineage>
</organism>